<evidence type="ECO:0000313" key="2">
    <source>
        <dbReference type="Proteomes" id="UP001253439"/>
    </source>
</evidence>
<name>A0AAE4F108_9EURY</name>
<sequence>MSDSDIPDETVFVADNVDEFVERTRHRQILDAKERAGEALRKVGGHRLEAHRSGQPDHEAERLVREMARSAVESYVLECEALFQGTPEGNILWDEAPIAEFTVGDALGLEHRDIDAVEVNDGIPRDSAESVQVVGVGQYPDLGGWVDVTYEETLNRRGSPTTEETTRLELTVPVDVSREAYRATNTLLTALDLGVKTGEKGGEVDGEYSDLLDDLDK</sequence>
<protein>
    <submittedName>
        <fullName evidence="1">Uncharacterized protein</fullName>
    </submittedName>
</protein>
<comment type="caution">
    <text evidence="1">The sequence shown here is derived from an EMBL/GenBank/DDBJ whole genome shotgun (WGS) entry which is preliminary data.</text>
</comment>
<proteinExistence type="predicted"/>
<keyword evidence="2" id="KW-1185">Reference proteome</keyword>
<gene>
    <name evidence="1" type="ORF">NDI54_20930</name>
</gene>
<evidence type="ECO:0000313" key="1">
    <source>
        <dbReference type="EMBL" id="MDS0223796.1"/>
    </source>
</evidence>
<reference evidence="1 2" key="1">
    <citation type="submission" date="2022-06" db="EMBL/GenBank/DDBJ databases">
        <title>Haloarcula sp. a new haloarchaeum isolate from saline soil.</title>
        <authorList>
            <person name="Strakova D."/>
            <person name="Galisteo C."/>
            <person name="Sanchez-Porro C."/>
            <person name="Ventosa A."/>
        </authorList>
    </citation>
    <scope>NUCLEOTIDE SEQUENCE [LARGE SCALE GENOMIC DNA]</scope>
    <source>
        <strain evidence="1 2">S1AR25-5A</strain>
    </source>
</reference>
<dbReference type="RefSeq" id="WP_310898273.1">
    <property type="nucleotide sequence ID" value="NZ_JAMQOM010000026.1"/>
</dbReference>
<dbReference type="EMBL" id="JAMQOM010000026">
    <property type="protein sequence ID" value="MDS0223796.1"/>
    <property type="molecule type" value="Genomic_DNA"/>
</dbReference>
<dbReference type="Proteomes" id="UP001253439">
    <property type="component" value="Unassembled WGS sequence"/>
</dbReference>
<organism evidence="1 2">
    <name type="scientific">Haloarcula terrestris</name>
    <dbReference type="NCBI Taxonomy" id="2950533"/>
    <lineage>
        <taxon>Archaea</taxon>
        <taxon>Methanobacteriati</taxon>
        <taxon>Methanobacteriota</taxon>
        <taxon>Stenosarchaea group</taxon>
        <taxon>Halobacteria</taxon>
        <taxon>Halobacteriales</taxon>
        <taxon>Haloarculaceae</taxon>
        <taxon>Haloarcula</taxon>
    </lineage>
</organism>
<accession>A0AAE4F108</accession>
<dbReference type="AlphaFoldDB" id="A0AAE4F108"/>